<dbReference type="InterPro" id="IPR002645">
    <property type="entry name" value="STAS_dom"/>
</dbReference>
<dbReference type="NCBIfam" id="TIGR00377">
    <property type="entry name" value="ant_ant_sig"/>
    <property type="match status" value="1"/>
</dbReference>
<dbReference type="PROSITE" id="PS50801">
    <property type="entry name" value="STAS"/>
    <property type="match status" value="1"/>
</dbReference>
<dbReference type="KEGG" id="bgok:Pr1d_25460"/>
<sequence length="164" mass="17971">MPISPCPTDLTLLGGKILSLLEFQSSGAIVFDWSDCGFTSPAFLVSGATNMNRIEISKSSNVSVVRFKDQKIIDPETIQELGEELFSLVDDGQHNKLVLNFSNVEFLSSAALGKLITFEKKAKRTGADLILTNIAPEIYQVFTITNLDKLFKIKDNEADALAVL</sequence>
<proteinExistence type="inferred from homology"/>
<keyword evidence="5" id="KW-1185">Reference proteome</keyword>
<dbReference type="AlphaFoldDB" id="A0A5B9QCN8"/>
<dbReference type="InterPro" id="IPR036513">
    <property type="entry name" value="STAS_dom_sf"/>
</dbReference>
<dbReference type="CDD" id="cd07043">
    <property type="entry name" value="STAS_anti-anti-sigma_factors"/>
    <property type="match status" value="1"/>
</dbReference>
<dbReference type="Proteomes" id="UP000323917">
    <property type="component" value="Chromosome"/>
</dbReference>
<protein>
    <recommendedName>
        <fullName evidence="2">Anti-sigma factor antagonist</fullName>
    </recommendedName>
</protein>
<dbReference type="Pfam" id="PF01740">
    <property type="entry name" value="STAS"/>
    <property type="match status" value="1"/>
</dbReference>
<evidence type="ECO:0000313" key="4">
    <source>
        <dbReference type="EMBL" id="QEG35252.1"/>
    </source>
</evidence>
<dbReference type="InterPro" id="IPR003658">
    <property type="entry name" value="Anti-sigma_ant"/>
</dbReference>
<accession>A0A5B9QCN8</accession>
<evidence type="ECO:0000259" key="3">
    <source>
        <dbReference type="PROSITE" id="PS50801"/>
    </source>
</evidence>
<evidence type="ECO:0000256" key="2">
    <source>
        <dbReference type="RuleBase" id="RU003749"/>
    </source>
</evidence>
<name>A0A5B9QCN8_9BACT</name>
<dbReference type="Gene3D" id="3.30.750.24">
    <property type="entry name" value="STAS domain"/>
    <property type="match status" value="1"/>
</dbReference>
<evidence type="ECO:0000256" key="1">
    <source>
        <dbReference type="ARBA" id="ARBA00009013"/>
    </source>
</evidence>
<dbReference type="SUPFAM" id="SSF52091">
    <property type="entry name" value="SpoIIaa-like"/>
    <property type="match status" value="1"/>
</dbReference>
<gene>
    <name evidence="4" type="ORF">Pr1d_25460</name>
</gene>
<dbReference type="PANTHER" id="PTHR33495:SF2">
    <property type="entry name" value="ANTI-SIGMA FACTOR ANTAGONIST TM_1081-RELATED"/>
    <property type="match status" value="1"/>
</dbReference>
<dbReference type="GO" id="GO:0043856">
    <property type="term" value="F:anti-sigma factor antagonist activity"/>
    <property type="evidence" value="ECO:0007669"/>
    <property type="project" value="InterPro"/>
</dbReference>
<organism evidence="4 5">
    <name type="scientific">Bythopirellula goksoeyrii</name>
    <dbReference type="NCBI Taxonomy" id="1400387"/>
    <lineage>
        <taxon>Bacteria</taxon>
        <taxon>Pseudomonadati</taxon>
        <taxon>Planctomycetota</taxon>
        <taxon>Planctomycetia</taxon>
        <taxon>Pirellulales</taxon>
        <taxon>Lacipirellulaceae</taxon>
        <taxon>Bythopirellula</taxon>
    </lineage>
</organism>
<comment type="similarity">
    <text evidence="1 2">Belongs to the anti-sigma-factor antagonist family.</text>
</comment>
<evidence type="ECO:0000313" key="5">
    <source>
        <dbReference type="Proteomes" id="UP000323917"/>
    </source>
</evidence>
<feature type="domain" description="STAS" evidence="3">
    <location>
        <begin position="73"/>
        <end position="164"/>
    </location>
</feature>
<reference evidence="4 5" key="1">
    <citation type="submission" date="2019-08" db="EMBL/GenBank/DDBJ databases">
        <title>Deep-cultivation of Planctomycetes and their phenomic and genomic characterization uncovers novel biology.</title>
        <authorList>
            <person name="Wiegand S."/>
            <person name="Jogler M."/>
            <person name="Boedeker C."/>
            <person name="Pinto D."/>
            <person name="Vollmers J."/>
            <person name="Rivas-Marin E."/>
            <person name="Kohn T."/>
            <person name="Peeters S.H."/>
            <person name="Heuer A."/>
            <person name="Rast P."/>
            <person name="Oberbeckmann S."/>
            <person name="Bunk B."/>
            <person name="Jeske O."/>
            <person name="Meyerdierks A."/>
            <person name="Storesund J.E."/>
            <person name="Kallscheuer N."/>
            <person name="Luecker S."/>
            <person name="Lage O.M."/>
            <person name="Pohl T."/>
            <person name="Merkel B.J."/>
            <person name="Hornburger P."/>
            <person name="Mueller R.-W."/>
            <person name="Bruemmer F."/>
            <person name="Labrenz M."/>
            <person name="Spormann A.M."/>
            <person name="Op den Camp H."/>
            <person name="Overmann J."/>
            <person name="Amann R."/>
            <person name="Jetten M.S.M."/>
            <person name="Mascher T."/>
            <person name="Medema M.H."/>
            <person name="Devos D.P."/>
            <person name="Kaster A.-K."/>
            <person name="Ovreas L."/>
            <person name="Rohde M."/>
            <person name="Galperin M.Y."/>
            <person name="Jogler C."/>
        </authorList>
    </citation>
    <scope>NUCLEOTIDE SEQUENCE [LARGE SCALE GENOMIC DNA]</scope>
    <source>
        <strain evidence="4 5">Pr1d</strain>
    </source>
</reference>
<dbReference type="PANTHER" id="PTHR33495">
    <property type="entry name" value="ANTI-SIGMA FACTOR ANTAGONIST TM_1081-RELATED-RELATED"/>
    <property type="match status" value="1"/>
</dbReference>
<dbReference type="EMBL" id="CP042913">
    <property type="protein sequence ID" value="QEG35252.1"/>
    <property type="molecule type" value="Genomic_DNA"/>
</dbReference>